<dbReference type="AlphaFoldDB" id="A0A6A6HUC0"/>
<accession>A0A6A6HUC0</accession>
<feature type="region of interest" description="Disordered" evidence="1">
    <location>
        <begin position="1"/>
        <end position="43"/>
    </location>
</feature>
<keyword evidence="3" id="KW-1185">Reference proteome</keyword>
<dbReference type="Proteomes" id="UP000800094">
    <property type="component" value="Unassembled WGS sequence"/>
</dbReference>
<organism evidence="2 3">
    <name type="scientific">Trematosphaeria pertusa</name>
    <dbReference type="NCBI Taxonomy" id="390896"/>
    <lineage>
        <taxon>Eukaryota</taxon>
        <taxon>Fungi</taxon>
        <taxon>Dikarya</taxon>
        <taxon>Ascomycota</taxon>
        <taxon>Pezizomycotina</taxon>
        <taxon>Dothideomycetes</taxon>
        <taxon>Pleosporomycetidae</taxon>
        <taxon>Pleosporales</taxon>
        <taxon>Massarineae</taxon>
        <taxon>Trematosphaeriaceae</taxon>
        <taxon>Trematosphaeria</taxon>
    </lineage>
</organism>
<evidence type="ECO:0000313" key="3">
    <source>
        <dbReference type="Proteomes" id="UP000800094"/>
    </source>
</evidence>
<feature type="compositionally biased region" description="Polar residues" evidence="1">
    <location>
        <begin position="100"/>
        <end position="110"/>
    </location>
</feature>
<feature type="region of interest" description="Disordered" evidence="1">
    <location>
        <begin position="61"/>
        <end position="117"/>
    </location>
</feature>
<evidence type="ECO:0000313" key="2">
    <source>
        <dbReference type="EMBL" id="KAF2241519.1"/>
    </source>
</evidence>
<evidence type="ECO:0000256" key="1">
    <source>
        <dbReference type="SAM" id="MobiDB-lite"/>
    </source>
</evidence>
<gene>
    <name evidence="2" type="ORF">BU26DRAFT_511310</name>
</gene>
<protein>
    <submittedName>
        <fullName evidence="2">Uncharacterized protein</fullName>
    </submittedName>
</protein>
<dbReference type="RefSeq" id="XP_033676523.1">
    <property type="nucleotide sequence ID" value="XM_033827294.1"/>
</dbReference>
<proteinExistence type="predicted"/>
<name>A0A6A6HUC0_9PLEO</name>
<dbReference type="GeneID" id="54580624"/>
<sequence>MNTPEKSLDSGYAESDADRALTKTGINPWTPVKSIWDTAPPPTPILVPPRTHILAPAQHHGIATPCASSRTQESPPDLRPSSLTIPPYSVPTERGCPENAFSSSAEQAPTASHPIPPPQYRIGNAVVTDWTDQYPKVDLLLPPPTQVAFPFANPTLEYPFY</sequence>
<dbReference type="EMBL" id="ML987211">
    <property type="protein sequence ID" value="KAF2241519.1"/>
    <property type="molecule type" value="Genomic_DNA"/>
</dbReference>
<reference evidence="2" key="1">
    <citation type="journal article" date="2020" name="Stud. Mycol.">
        <title>101 Dothideomycetes genomes: a test case for predicting lifestyles and emergence of pathogens.</title>
        <authorList>
            <person name="Haridas S."/>
            <person name="Albert R."/>
            <person name="Binder M."/>
            <person name="Bloem J."/>
            <person name="Labutti K."/>
            <person name="Salamov A."/>
            <person name="Andreopoulos B."/>
            <person name="Baker S."/>
            <person name="Barry K."/>
            <person name="Bills G."/>
            <person name="Bluhm B."/>
            <person name="Cannon C."/>
            <person name="Castanera R."/>
            <person name="Culley D."/>
            <person name="Daum C."/>
            <person name="Ezra D."/>
            <person name="Gonzalez J."/>
            <person name="Henrissat B."/>
            <person name="Kuo A."/>
            <person name="Liang C."/>
            <person name="Lipzen A."/>
            <person name="Lutzoni F."/>
            <person name="Magnuson J."/>
            <person name="Mondo S."/>
            <person name="Nolan M."/>
            <person name="Ohm R."/>
            <person name="Pangilinan J."/>
            <person name="Park H.-J."/>
            <person name="Ramirez L."/>
            <person name="Alfaro M."/>
            <person name="Sun H."/>
            <person name="Tritt A."/>
            <person name="Yoshinaga Y."/>
            <person name="Zwiers L.-H."/>
            <person name="Turgeon B."/>
            <person name="Goodwin S."/>
            <person name="Spatafora J."/>
            <person name="Crous P."/>
            <person name="Grigoriev I."/>
        </authorList>
    </citation>
    <scope>NUCLEOTIDE SEQUENCE</scope>
    <source>
        <strain evidence="2">CBS 122368</strain>
    </source>
</reference>